<dbReference type="CDD" id="cd06848">
    <property type="entry name" value="GCS_H"/>
    <property type="match status" value="1"/>
</dbReference>
<evidence type="ECO:0000256" key="2">
    <source>
        <dbReference type="PROSITE-ProRule" id="PRU00169"/>
    </source>
</evidence>
<keyword evidence="6" id="KW-1185">Reference proteome</keyword>
<keyword evidence="3" id="KW-0472">Membrane</keyword>
<organism evidence="5 6">
    <name type="scientific">Geothrix oryzae</name>
    <dbReference type="NCBI Taxonomy" id="2927975"/>
    <lineage>
        <taxon>Bacteria</taxon>
        <taxon>Pseudomonadati</taxon>
        <taxon>Acidobacteriota</taxon>
        <taxon>Holophagae</taxon>
        <taxon>Holophagales</taxon>
        <taxon>Holophagaceae</taxon>
        <taxon>Geothrix</taxon>
    </lineage>
</organism>
<evidence type="ECO:0000313" key="6">
    <source>
        <dbReference type="Proteomes" id="UP001242010"/>
    </source>
</evidence>
<dbReference type="InterPro" id="IPR050595">
    <property type="entry name" value="Bact_response_regulator"/>
</dbReference>
<dbReference type="SUPFAM" id="SSF52172">
    <property type="entry name" value="CheY-like"/>
    <property type="match status" value="1"/>
</dbReference>
<feature type="modified residue" description="4-aspartylphosphate" evidence="2">
    <location>
        <position position="115"/>
    </location>
</feature>
<proteinExistence type="predicted"/>
<dbReference type="InterPro" id="IPR011006">
    <property type="entry name" value="CheY-like_superfamily"/>
</dbReference>
<dbReference type="Gene3D" id="3.40.50.2300">
    <property type="match status" value="1"/>
</dbReference>
<dbReference type="RefSeq" id="WP_286355515.1">
    <property type="nucleotide sequence ID" value="NZ_AP027079.1"/>
</dbReference>
<name>A0ABN6UVP9_9BACT</name>
<dbReference type="Proteomes" id="UP001242010">
    <property type="component" value="Chromosome"/>
</dbReference>
<evidence type="ECO:0000256" key="1">
    <source>
        <dbReference type="ARBA" id="ARBA00022553"/>
    </source>
</evidence>
<dbReference type="Pfam" id="PF00072">
    <property type="entry name" value="Response_reg"/>
    <property type="match status" value="1"/>
</dbReference>
<dbReference type="Gene3D" id="2.40.50.100">
    <property type="match status" value="1"/>
</dbReference>
<dbReference type="PROSITE" id="PS50110">
    <property type="entry name" value="RESPONSE_REGULATORY"/>
    <property type="match status" value="1"/>
</dbReference>
<sequence length="375" mass="41562">MTALLIIIMFVAFVGIDFLVRTSLRRMHEKRERQAREAVLNTSIRLDFTHEAKSLKRVEVPNPKARIIAVDDEAVVLDSFRRILVLEGYSVDTVEHGPEALGLIQRNDYDFLFTDLKMPDMDGVDVVKAAKHLRPDVDVVVITGYGSIETAVQTLQQGACEYVQKPFTADELAEFAKKLLIKRNARIEAQRRPNVRVVAPEMAEVVSASEFCVPGGAFLSTGHAWVRIEPEGQIRVGIDDFVRKALGAVKTVVLPERGKVVKQGDPLFTLKGATGEVHVAAPLSGRIEHDNAGLLTDPGELMHSPYDRGWVCLMTPSDLAGELPALKIGQPVIDWYQDEITRLRTSDKPQAVGTDALDWKAFEQQFMGADARVQA</sequence>
<feature type="transmembrane region" description="Helical" evidence="3">
    <location>
        <begin position="6"/>
        <end position="24"/>
    </location>
</feature>
<keyword evidence="3" id="KW-1133">Transmembrane helix</keyword>
<dbReference type="SUPFAM" id="SSF51230">
    <property type="entry name" value="Single hybrid motif"/>
    <property type="match status" value="1"/>
</dbReference>
<keyword evidence="1 2" id="KW-0597">Phosphoprotein</keyword>
<dbReference type="InterPro" id="IPR033753">
    <property type="entry name" value="GCV_H/Fam206"/>
</dbReference>
<dbReference type="InterPro" id="IPR001789">
    <property type="entry name" value="Sig_transdc_resp-reg_receiver"/>
</dbReference>
<dbReference type="PANTHER" id="PTHR44591">
    <property type="entry name" value="STRESS RESPONSE REGULATOR PROTEIN 1"/>
    <property type="match status" value="1"/>
</dbReference>
<dbReference type="EMBL" id="AP027079">
    <property type="protein sequence ID" value="BDU68879.1"/>
    <property type="molecule type" value="Genomic_DNA"/>
</dbReference>
<dbReference type="InterPro" id="IPR011053">
    <property type="entry name" value="Single_hybrid_motif"/>
</dbReference>
<accession>A0ABN6UVP9</accession>
<dbReference type="Pfam" id="PF01597">
    <property type="entry name" value="GCV_H"/>
    <property type="match status" value="1"/>
</dbReference>
<dbReference type="PANTHER" id="PTHR44591:SF3">
    <property type="entry name" value="RESPONSE REGULATORY DOMAIN-CONTAINING PROTEIN"/>
    <property type="match status" value="1"/>
</dbReference>
<keyword evidence="3" id="KW-0812">Transmembrane</keyword>
<evidence type="ECO:0000313" key="5">
    <source>
        <dbReference type="EMBL" id="BDU68879.1"/>
    </source>
</evidence>
<protein>
    <recommendedName>
        <fullName evidence="4">Response regulatory domain-containing protein</fullName>
    </recommendedName>
</protein>
<gene>
    <name evidence="5" type="ORF">GETHOR_09800</name>
</gene>
<feature type="domain" description="Response regulatory" evidence="4">
    <location>
        <begin position="66"/>
        <end position="180"/>
    </location>
</feature>
<reference evidence="6" key="1">
    <citation type="journal article" date="2023" name="Int. J. Syst. Evol. Microbiol.">
        <title>Mesoterricola silvestris gen. nov., sp. nov., Mesoterricola sediminis sp. nov., Geothrix oryzae sp. nov., Geothrix edaphica sp. nov., Geothrix rubra sp. nov., and Geothrix limicola sp. nov., six novel members of Acidobacteriota isolated from soils.</title>
        <authorList>
            <person name="Itoh H."/>
            <person name="Sugisawa Y."/>
            <person name="Mise K."/>
            <person name="Xu Z."/>
            <person name="Kuniyasu M."/>
            <person name="Ushijima N."/>
            <person name="Kawano K."/>
            <person name="Kobayashi E."/>
            <person name="Shiratori Y."/>
            <person name="Masuda Y."/>
            <person name="Senoo K."/>
        </authorList>
    </citation>
    <scope>NUCLEOTIDE SEQUENCE [LARGE SCALE GENOMIC DNA]</scope>
    <source>
        <strain evidence="6">Red222</strain>
    </source>
</reference>
<dbReference type="SMART" id="SM00448">
    <property type="entry name" value="REC"/>
    <property type="match status" value="1"/>
</dbReference>
<evidence type="ECO:0000256" key="3">
    <source>
        <dbReference type="SAM" id="Phobius"/>
    </source>
</evidence>
<evidence type="ECO:0000259" key="4">
    <source>
        <dbReference type="PROSITE" id="PS50110"/>
    </source>
</evidence>